<evidence type="ECO:0000313" key="4">
    <source>
        <dbReference type="Proteomes" id="UP000507470"/>
    </source>
</evidence>
<dbReference type="GO" id="GO:0006310">
    <property type="term" value="P:DNA recombination"/>
    <property type="evidence" value="ECO:0007669"/>
    <property type="project" value="UniProtKB-KW"/>
</dbReference>
<dbReference type="PANTHER" id="PTHR47642">
    <property type="entry name" value="ATP-DEPENDENT DNA HELICASE"/>
    <property type="match status" value="1"/>
</dbReference>
<comment type="similarity">
    <text evidence="1">Belongs to the helicase family.</text>
</comment>
<dbReference type="Pfam" id="PF05970">
    <property type="entry name" value="PIF1"/>
    <property type="match status" value="1"/>
</dbReference>
<dbReference type="InterPro" id="IPR010285">
    <property type="entry name" value="DNA_helicase_pif1-like_DEAD"/>
</dbReference>
<dbReference type="PANTHER" id="PTHR47642:SF5">
    <property type="entry name" value="ATP-DEPENDENT DNA HELICASE"/>
    <property type="match status" value="1"/>
</dbReference>
<feature type="domain" description="DNA helicase Pif1-like DEAD-box helicase" evidence="2">
    <location>
        <begin position="5"/>
        <end position="151"/>
    </location>
</feature>
<keyword evidence="1 3" id="KW-0378">Hydrolase</keyword>
<dbReference type="GO" id="GO:0000723">
    <property type="term" value="P:telomere maintenance"/>
    <property type="evidence" value="ECO:0007669"/>
    <property type="project" value="InterPro"/>
</dbReference>
<gene>
    <name evidence="3" type="ORF">MCOR_29698</name>
</gene>
<keyword evidence="1" id="KW-0233">DNA recombination</keyword>
<dbReference type="OrthoDB" id="6090020at2759"/>
<evidence type="ECO:0000256" key="1">
    <source>
        <dbReference type="RuleBase" id="RU363044"/>
    </source>
</evidence>
<keyword evidence="1" id="KW-0547">Nucleotide-binding</keyword>
<dbReference type="GO" id="GO:0043139">
    <property type="term" value="F:5'-3' DNA helicase activity"/>
    <property type="evidence" value="ECO:0007669"/>
    <property type="project" value="UniProtKB-EC"/>
</dbReference>
<dbReference type="EMBL" id="CACVKT020005427">
    <property type="protein sequence ID" value="CAC5394982.1"/>
    <property type="molecule type" value="Genomic_DNA"/>
</dbReference>
<comment type="cofactor">
    <cofactor evidence="1">
        <name>Mg(2+)</name>
        <dbReference type="ChEBI" id="CHEBI:18420"/>
    </cofactor>
</comment>
<keyword evidence="1" id="KW-0067">ATP-binding</keyword>
<keyword evidence="1" id="KW-0227">DNA damage</keyword>
<protein>
    <recommendedName>
        <fullName evidence="1">ATP-dependent DNA helicase</fullName>
        <ecNumber evidence="1">5.6.2.3</ecNumber>
    </recommendedName>
</protein>
<accession>A0A6J8CI96</accession>
<dbReference type="Proteomes" id="UP000507470">
    <property type="component" value="Unassembled WGS sequence"/>
</dbReference>
<reference evidence="3 4" key="1">
    <citation type="submission" date="2020-06" db="EMBL/GenBank/DDBJ databases">
        <authorList>
            <person name="Li R."/>
            <person name="Bekaert M."/>
        </authorList>
    </citation>
    <scope>NUCLEOTIDE SEQUENCE [LARGE SCALE GENOMIC DNA]</scope>
    <source>
        <strain evidence="4">wild</strain>
    </source>
</reference>
<keyword evidence="4" id="KW-1185">Reference proteome</keyword>
<dbReference type="InterPro" id="IPR027417">
    <property type="entry name" value="P-loop_NTPase"/>
</dbReference>
<dbReference type="GO" id="GO:0016787">
    <property type="term" value="F:hydrolase activity"/>
    <property type="evidence" value="ECO:0007669"/>
    <property type="project" value="UniProtKB-KW"/>
</dbReference>
<dbReference type="InterPro" id="IPR051055">
    <property type="entry name" value="PIF1_helicase"/>
</dbReference>
<dbReference type="SUPFAM" id="SSF52540">
    <property type="entry name" value="P-loop containing nucleoside triphosphate hydrolases"/>
    <property type="match status" value="1"/>
</dbReference>
<dbReference type="Gene3D" id="3.40.50.300">
    <property type="entry name" value="P-loop containing nucleotide triphosphate hydrolases"/>
    <property type="match status" value="1"/>
</dbReference>
<dbReference type="GO" id="GO:0005524">
    <property type="term" value="F:ATP binding"/>
    <property type="evidence" value="ECO:0007669"/>
    <property type="project" value="UniProtKB-KW"/>
</dbReference>
<proteinExistence type="inferred from homology"/>
<organism evidence="3 4">
    <name type="scientific">Mytilus coruscus</name>
    <name type="common">Sea mussel</name>
    <dbReference type="NCBI Taxonomy" id="42192"/>
    <lineage>
        <taxon>Eukaryota</taxon>
        <taxon>Metazoa</taxon>
        <taxon>Spiralia</taxon>
        <taxon>Lophotrochozoa</taxon>
        <taxon>Mollusca</taxon>
        <taxon>Bivalvia</taxon>
        <taxon>Autobranchia</taxon>
        <taxon>Pteriomorphia</taxon>
        <taxon>Mytilida</taxon>
        <taxon>Mytiloidea</taxon>
        <taxon>Mytilidae</taxon>
        <taxon>Mytilinae</taxon>
        <taxon>Mytilus</taxon>
    </lineage>
</organism>
<sequence>MFDEDQIVAFNLIKDGHNLLVSGQAGVGKTFLVKKGCKIFKKTPKKAEIVCSTGIAATHFSDLGAQKLHRWAGIENGRHMNEHLLQLVVTVERFISVKKNFLNVDVLFIDEISMISSKVLCQVEFLIRNVRTSTQYFGGVQIVLVGDFYQSPCAK</sequence>
<keyword evidence="1" id="KW-0347">Helicase</keyword>
<name>A0A6J8CI96_MYTCO</name>
<evidence type="ECO:0000313" key="3">
    <source>
        <dbReference type="EMBL" id="CAC5394982.1"/>
    </source>
</evidence>
<keyword evidence="1" id="KW-0234">DNA repair</keyword>
<dbReference type="AlphaFoldDB" id="A0A6J8CI96"/>
<comment type="catalytic activity">
    <reaction evidence="1">
        <text>ATP + H2O = ADP + phosphate + H(+)</text>
        <dbReference type="Rhea" id="RHEA:13065"/>
        <dbReference type="ChEBI" id="CHEBI:15377"/>
        <dbReference type="ChEBI" id="CHEBI:15378"/>
        <dbReference type="ChEBI" id="CHEBI:30616"/>
        <dbReference type="ChEBI" id="CHEBI:43474"/>
        <dbReference type="ChEBI" id="CHEBI:456216"/>
        <dbReference type="EC" id="5.6.2.3"/>
    </reaction>
</comment>
<dbReference type="GO" id="GO:0006281">
    <property type="term" value="P:DNA repair"/>
    <property type="evidence" value="ECO:0007669"/>
    <property type="project" value="UniProtKB-KW"/>
</dbReference>
<evidence type="ECO:0000259" key="2">
    <source>
        <dbReference type="Pfam" id="PF05970"/>
    </source>
</evidence>
<dbReference type="EC" id="5.6.2.3" evidence="1"/>